<dbReference type="AlphaFoldDB" id="A0A645ILD3"/>
<protein>
    <recommendedName>
        <fullName evidence="2">DNA-directed DNA polymerase family A palm domain-containing protein</fullName>
    </recommendedName>
</protein>
<gene>
    <name evidence="1" type="ORF">SDC9_198922</name>
</gene>
<reference evidence="1" key="1">
    <citation type="submission" date="2019-08" db="EMBL/GenBank/DDBJ databases">
        <authorList>
            <person name="Kucharzyk K."/>
            <person name="Murdoch R.W."/>
            <person name="Higgins S."/>
            <person name="Loffler F."/>
        </authorList>
    </citation>
    <scope>NUCLEOTIDE SEQUENCE</scope>
</reference>
<dbReference type="InterPro" id="IPR043502">
    <property type="entry name" value="DNA/RNA_pol_sf"/>
</dbReference>
<comment type="caution">
    <text evidence="1">The sequence shown here is derived from an EMBL/GenBank/DDBJ whole genome shotgun (WGS) entry which is preliminary data.</text>
</comment>
<evidence type="ECO:0008006" key="2">
    <source>
        <dbReference type="Google" id="ProtNLM"/>
    </source>
</evidence>
<sequence length="98" mass="11119">MGMNQTKKTWERLETFGGKLVENIVQAFARDCLAESLKRVEDKGFEVNFHVHDELIVDAPIGISSEEELSKLMGEPISWAPGLPLRADGYECNFYKKD</sequence>
<dbReference type="EMBL" id="VSSQ01116236">
    <property type="protein sequence ID" value="MPN51279.1"/>
    <property type="molecule type" value="Genomic_DNA"/>
</dbReference>
<accession>A0A645ILD3</accession>
<dbReference type="SUPFAM" id="SSF56672">
    <property type="entry name" value="DNA/RNA polymerases"/>
    <property type="match status" value="1"/>
</dbReference>
<name>A0A645ILD3_9ZZZZ</name>
<evidence type="ECO:0000313" key="1">
    <source>
        <dbReference type="EMBL" id="MPN51279.1"/>
    </source>
</evidence>
<organism evidence="1">
    <name type="scientific">bioreactor metagenome</name>
    <dbReference type="NCBI Taxonomy" id="1076179"/>
    <lineage>
        <taxon>unclassified sequences</taxon>
        <taxon>metagenomes</taxon>
        <taxon>ecological metagenomes</taxon>
    </lineage>
</organism>
<proteinExistence type="predicted"/>